<dbReference type="InterPro" id="IPR017880">
    <property type="entry name" value="KilA_N"/>
</dbReference>
<dbReference type="Proteomes" id="UP000294200">
    <property type="component" value="Unassembled WGS sequence"/>
</dbReference>
<accession>A0A4R0XFV2</accession>
<organism evidence="2 3">
    <name type="scientific">Paraburkholderia steynii</name>
    <dbReference type="NCBI Taxonomy" id="1245441"/>
    <lineage>
        <taxon>Bacteria</taxon>
        <taxon>Pseudomonadati</taxon>
        <taxon>Pseudomonadota</taxon>
        <taxon>Betaproteobacteria</taxon>
        <taxon>Burkholderiales</taxon>
        <taxon>Burkholderiaceae</taxon>
        <taxon>Paraburkholderia</taxon>
    </lineage>
</organism>
<name>A0A4R0XFV2_9BURK</name>
<dbReference type="PANTHER" id="PTHR48135:SF1">
    <property type="entry name" value="KILA-N DOMAIN-CONTAINING PROTEIN"/>
    <property type="match status" value="1"/>
</dbReference>
<keyword evidence="3" id="KW-1185">Reference proteome</keyword>
<evidence type="ECO:0000313" key="3">
    <source>
        <dbReference type="Proteomes" id="UP000294200"/>
    </source>
</evidence>
<dbReference type="AlphaFoldDB" id="A0A4R0XFV2"/>
<protein>
    <recommendedName>
        <fullName evidence="1">KilA-N domain-containing protein</fullName>
    </recommendedName>
</protein>
<feature type="domain" description="KilA-N" evidence="1">
    <location>
        <begin position="6"/>
        <end position="106"/>
    </location>
</feature>
<dbReference type="GO" id="GO:0003677">
    <property type="term" value="F:DNA binding"/>
    <property type="evidence" value="ECO:0007669"/>
    <property type="project" value="InterPro"/>
</dbReference>
<proteinExistence type="predicted"/>
<dbReference type="InterPro" id="IPR036887">
    <property type="entry name" value="HTH_APSES_sf"/>
</dbReference>
<evidence type="ECO:0000259" key="1">
    <source>
        <dbReference type="PROSITE" id="PS51301"/>
    </source>
</evidence>
<reference evidence="2 3" key="1">
    <citation type="submission" date="2017-02" db="EMBL/GenBank/DDBJ databases">
        <title>Paraburkholderia sophoroidis sp. nov. and Paraburkholderia steynii sp. nov. rhizobial symbionts of the fynbos legume Hypocalyptus sophoroides.</title>
        <authorList>
            <person name="Steenkamp E.T."/>
            <person name="Beukes C.W."/>
            <person name="Van Zyl E."/>
            <person name="Avontuur J."/>
            <person name="Chan W.Y."/>
            <person name="Hassen A."/>
            <person name="Palmer M."/>
            <person name="Mthombeni L."/>
            <person name="Phalane F."/>
            <person name="Sereme K."/>
            <person name="Venter S.N."/>
        </authorList>
    </citation>
    <scope>NUCLEOTIDE SEQUENCE [LARGE SCALE GENOMIC DNA]</scope>
    <source>
        <strain evidence="2 3">HC1.1ba</strain>
    </source>
</reference>
<evidence type="ECO:0000313" key="2">
    <source>
        <dbReference type="EMBL" id="TCG09376.1"/>
    </source>
</evidence>
<dbReference type="Pfam" id="PF04383">
    <property type="entry name" value="KilA-N"/>
    <property type="match status" value="1"/>
</dbReference>
<comment type="caution">
    <text evidence="2">The sequence shown here is derived from an EMBL/GenBank/DDBJ whole genome shotgun (WGS) entry which is preliminary data.</text>
</comment>
<sequence>MAPKQQIIVADYQGVAVSFTDEGWFNATAIASQFGKRPNDWLALPATQEYIAALDESLNTGESGNWIRTLRGKSGGTWLHPDLAVGFARWLDVRFAIWCDRQIRALITRQHPHFDQKRLRHEAAASYKVMSQIVQLSREAIGKTCAPHHFSNEARLVNWAASGKFQSLERDSLSTTALDLLARLEERNAVMIGLGKDYDERKASLQAFATVWTANHAANLTVALGE</sequence>
<dbReference type="InterPro" id="IPR018004">
    <property type="entry name" value="KilA/APSES_HTH"/>
</dbReference>
<dbReference type="SMART" id="SM01252">
    <property type="entry name" value="KilA-N"/>
    <property type="match status" value="1"/>
</dbReference>
<gene>
    <name evidence="2" type="ORF">BZM27_06135</name>
</gene>
<dbReference type="SUPFAM" id="SSF54616">
    <property type="entry name" value="DNA-binding domain of Mlu1-box binding protein MBP1"/>
    <property type="match status" value="1"/>
</dbReference>
<dbReference type="PROSITE" id="PS51301">
    <property type="entry name" value="KILA_N"/>
    <property type="match status" value="1"/>
</dbReference>
<dbReference type="PANTHER" id="PTHR48135">
    <property type="match status" value="1"/>
</dbReference>
<dbReference type="EMBL" id="MWML01000013">
    <property type="protein sequence ID" value="TCG09376.1"/>
    <property type="molecule type" value="Genomic_DNA"/>
</dbReference>